<sequence>MAVSQWERLTRSGQVKMVVEIARIAVGVEYSLAIMVCRFATGLEAVGILVGNEFGANGLGEAAVKVFADEIDVPEGYGVALSN</sequence>
<comment type="caution">
    <text evidence="1">The sequence shown here is derived from an EMBL/GenBank/DDBJ whole genome shotgun (WGS) entry which is preliminary data.</text>
</comment>
<evidence type="ECO:0000313" key="1">
    <source>
        <dbReference type="EMBL" id="KAF5852169.1"/>
    </source>
</evidence>
<reference evidence="1" key="1">
    <citation type="submission" date="2019-11" db="EMBL/GenBank/DDBJ databases">
        <title>Bipolaris sorokiniana Genome sequencing.</title>
        <authorList>
            <person name="Wang H."/>
        </authorList>
    </citation>
    <scope>NUCLEOTIDE SEQUENCE</scope>
</reference>
<organism evidence="1 2">
    <name type="scientific">Cochliobolus sativus</name>
    <name type="common">Common root rot and spot blotch fungus</name>
    <name type="synonym">Bipolaris sorokiniana</name>
    <dbReference type="NCBI Taxonomy" id="45130"/>
    <lineage>
        <taxon>Eukaryota</taxon>
        <taxon>Fungi</taxon>
        <taxon>Dikarya</taxon>
        <taxon>Ascomycota</taxon>
        <taxon>Pezizomycotina</taxon>
        <taxon>Dothideomycetes</taxon>
        <taxon>Pleosporomycetidae</taxon>
        <taxon>Pleosporales</taxon>
        <taxon>Pleosporineae</taxon>
        <taxon>Pleosporaceae</taxon>
        <taxon>Bipolaris</taxon>
    </lineage>
</organism>
<dbReference type="AlphaFoldDB" id="A0A8H5ZPY5"/>
<proteinExistence type="predicted"/>
<accession>A0A8H5ZPY5</accession>
<dbReference type="Proteomes" id="UP000624244">
    <property type="component" value="Unassembled WGS sequence"/>
</dbReference>
<name>A0A8H5ZPY5_COCSA</name>
<protein>
    <submittedName>
        <fullName evidence="1">Uncharacterized protein</fullName>
    </submittedName>
</protein>
<gene>
    <name evidence="1" type="ORF">GGP41_000909</name>
</gene>
<dbReference type="EMBL" id="WNKQ01000004">
    <property type="protein sequence ID" value="KAF5852169.1"/>
    <property type="molecule type" value="Genomic_DNA"/>
</dbReference>
<evidence type="ECO:0000313" key="2">
    <source>
        <dbReference type="Proteomes" id="UP000624244"/>
    </source>
</evidence>